<dbReference type="EMBL" id="BAAAMR010000002">
    <property type="protein sequence ID" value="GAA2120336.1"/>
    <property type="molecule type" value="Genomic_DNA"/>
</dbReference>
<proteinExistence type="predicted"/>
<dbReference type="SUPFAM" id="SSF53474">
    <property type="entry name" value="alpha/beta-Hydrolases"/>
    <property type="match status" value="1"/>
</dbReference>
<sequence>MRVREQRERGVTPLPDSELEPPVTTIDVTFDSAGITLAGHLYVPDAPSDGPRPGIVVGHPGTGVKEQAAGLYAARLAEQGFVTLAFDAAYQGESGGEPRGLEDPAQRIEDLKAAVSFLTTRPEVDAERIGALGICASGGYVLPATAGDHRIKATATVSAVDIARQFRLGADGAQDPMVFQGMLDAAAAARTTAARGADPGVLTLFPDTIEEARRLGGEHGAEGFEYYRTPRAEHPRAAAFFDWTSIDKMAGFDAFAPVPLIGPRPLLMIAGTRAITSWMTLEAFHRAVGPKEIHWVDGASHVDLYDKDQYVGPAVEKLTAFFTDELASSSAVAKWTAVR</sequence>
<comment type="caution">
    <text evidence="3">The sequence shown here is derived from an EMBL/GenBank/DDBJ whole genome shotgun (WGS) entry which is preliminary data.</text>
</comment>
<evidence type="ECO:0000313" key="4">
    <source>
        <dbReference type="Proteomes" id="UP001501020"/>
    </source>
</evidence>
<dbReference type="PANTHER" id="PTHR47751:SF1">
    <property type="entry name" value="SUPERFAMILY HYDROLASE, PUTATIVE (AFU_ORTHOLOGUE AFUA_2G16580)-RELATED"/>
    <property type="match status" value="1"/>
</dbReference>
<evidence type="ECO:0000313" key="3">
    <source>
        <dbReference type="EMBL" id="GAA2120336.1"/>
    </source>
</evidence>
<protein>
    <submittedName>
        <fullName evidence="3">Alpha/beta hydrolase</fullName>
    </submittedName>
</protein>
<dbReference type="Gene3D" id="3.40.50.1820">
    <property type="entry name" value="alpha/beta hydrolase"/>
    <property type="match status" value="1"/>
</dbReference>
<keyword evidence="4" id="KW-1185">Reference proteome</keyword>
<feature type="region of interest" description="Disordered" evidence="1">
    <location>
        <begin position="1"/>
        <end position="22"/>
    </location>
</feature>
<dbReference type="Proteomes" id="UP001501020">
    <property type="component" value="Unassembled WGS sequence"/>
</dbReference>
<dbReference type="InterPro" id="IPR029058">
    <property type="entry name" value="AB_hydrolase_fold"/>
</dbReference>
<evidence type="ECO:0000259" key="2">
    <source>
        <dbReference type="Pfam" id="PF01738"/>
    </source>
</evidence>
<keyword evidence="3" id="KW-0378">Hydrolase</keyword>
<gene>
    <name evidence="3" type="ORF">GCM10009727_04990</name>
</gene>
<evidence type="ECO:0000256" key="1">
    <source>
        <dbReference type="SAM" id="MobiDB-lite"/>
    </source>
</evidence>
<name>A0ABN2Y3K8_9ACTN</name>
<organism evidence="3 4">
    <name type="scientific">Actinomadura napierensis</name>
    <dbReference type="NCBI Taxonomy" id="267854"/>
    <lineage>
        <taxon>Bacteria</taxon>
        <taxon>Bacillati</taxon>
        <taxon>Actinomycetota</taxon>
        <taxon>Actinomycetes</taxon>
        <taxon>Streptosporangiales</taxon>
        <taxon>Thermomonosporaceae</taxon>
        <taxon>Actinomadura</taxon>
    </lineage>
</organism>
<reference evidence="3 4" key="1">
    <citation type="journal article" date="2019" name="Int. J. Syst. Evol. Microbiol.">
        <title>The Global Catalogue of Microorganisms (GCM) 10K type strain sequencing project: providing services to taxonomists for standard genome sequencing and annotation.</title>
        <authorList>
            <consortium name="The Broad Institute Genomics Platform"/>
            <consortium name="The Broad Institute Genome Sequencing Center for Infectious Disease"/>
            <person name="Wu L."/>
            <person name="Ma J."/>
        </authorList>
    </citation>
    <scope>NUCLEOTIDE SEQUENCE [LARGE SCALE GENOMIC DNA]</scope>
    <source>
        <strain evidence="3 4">JCM 13850</strain>
    </source>
</reference>
<dbReference type="PANTHER" id="PTHR47751">
    <property type="entry name" value="SUPERFAMILY HYDROLASE, PUTATIVE (AFU_ORTHOLOGUE AFUA_2G16580)-RELATED"/>
    <property type="match status" value="1"/>
</dbReference>
<feature type="compositionally biased region" description="Basic and acidic residues" evidence="1">
    <location>
        <begin position="1"/>
        <end position="10"/>
    </location>
</feature>
<dbReference type="InterPro" id="IPR051411">
    <property type="entry name" value="Polyketide_trans_af380"/>
</dbReference>
<accession>A0ABN2Y3K8</accession>
<dbReference type="Pfam" id="PF01738">
    <property type="entry name" value="DLH"/>
    <property type="match status" value="1"/>
</dbReference>
<feature type="domain" description="Dienelactone hydrolase" evidence="2">
    <location>
        <begin position="38"/>
        <end position="156"/>
    </location>
</feature>
<dbReference type="GO" id="GO:0016787">
    <property type="term" value="F:hydrolase activity"/>
    <property type="evidence" value="ECO:0007669"/>
    <property type="project" value="UniProtKB-KW"/>
</dbReference>
<dbReference type="Gene3D" id="1.10.10.800">
    <property type="match status" value="1"/>
</dbReference>
<dbReference type="InterPro" id="IPR002925">
    <property type="entry name" value="Dienelactn_hydro"/>
</dbReference>